<accession>A0AA88KL22</accession>
<sequence>MKANVYQTGSRVYGTAQPNADYDFFVIISDDDYQQLDNHYRNKRKNSNVSLDKTTTLRHSAFNNQWYYSGITFEEGQYDASKNEDSFFGDGFIEGYQCLFLSYPIANEIAELNVNLYKYSTFKTKLDENWLQALMCIYLPLQHVWKLDFPNLHTETKIYFRKLIVSVVGEAGKHFQMARRKWNSFNNSAQDSRNDSNISNYQERKYIAHTFRDLLFGKQIATYLKIIDYTEANAIYYEIMSSFPNDTSWSTFEKKYYPRYQLLKDQFNAITKKDDIVSDEEFKLNGSFTLALLRKLNGDIPTFLDQLRLYFSIESHTWMENGVYYVYVKGVDESPSYSKIVQEVFHGMVLCKQQSENVSNEIACQILCKPPNKIIPYSNAFSYKVSNWKSSIVFERYTNSVMVHLFFDIFSKKWMICSENSFNGQEEFNGCNESIRDIFWNFLNRNNSRASSHEKLSHFPISSFQQNSPTSLTFDISPNLFTNGLCSDINEKPMPIVTLLSSYNDIANLASYFTPAQTATRKSFVFSKIVEDHDFIEFSFDNISEVKAYANTCDPFYVKECIVWDGNGFESVPCPQYESLEYLIENIQLINEKSQRIDSNEISQTSELLLIHMIEISRVCILSESTTEKVRKLIQGSKFETLFENVLHKLSRFCECLTEIYWNVEKASNGDLKKFNEKLAEVNFQDYFTDISGINFVKNLLLSQIKKVKTNMPKSSQAIHLSLAERLNLSPAKQMFKCVCSFRNR</sequence>
<dbReference type="RefSeq" id="XP_044550295.1">
    <property type="nucleotide sequence ID" value="XM_044692200.1"/>
</dbReference>
<keyword evidence="2" id="KW-1185">Reference proteome</keyword>
<comment type="caution">
    <text evidence="1">The sequence shown here is derived from an EMBL/GenBank/DDBJ whole genome shotgun (WGS) entry which is preliminary data.</text>
</comment>
<proteinExistence type="predicted"/>
<name>A0AA88KL22_NAELO</name>
<evidence type="ECO:0000313" key="1">
    <source>
        <dbReference type="EMBL" id="KAG2386303.1"/>
    </source>
</evidence>
<dbReference type="AlphaFoldDB" id="A0AA88KL22"/>
<dbReference type="GeneID" id="68095204"/>
<protein>
    <recommendedName>
        <fullName evidence="3">Polymerase nucleotidyl transferase domain-containing protein</fullName>
    </recommendedName>
</protein>
<reference evidence="1 2" key="1">
    <citation type="journal article" date="2018" name="BMC Genomics">
        <title>The genome of Naegleria lovaniensis, the basis for a comparative approach to unravel pathogenicity factors of the human pathogenic amoeba N. fowleri.</title>
        <authorList>
            <person name="Liechti N."/>
            <person name="Schurch N."/>
            <person name="Bruggmann R."/>
            <person name="Wittwer M."/>
        </authorList>
    </citation>
    <scope>NUCLEOTIDE SEQUENCE [LARGE SCALE GENOMIC DNA]</scope>
    <source>
        <strain evidence="1 2">ATCC 30569</strain>
    </source>
</reference>
<gene>
    <name evidence="1" type="ORF">C9374_002749</name>
</gene>
<dbReference type="Proteomes" id="UP000816034">
    <property type="component" value="Unassembled WGS sequence"/>
</dbReference>
<dbReference type="EMBL" id="PYSW02000016">
    <property type="protein sequence ID" value="KAG2386303.1"/>
    <property type="molecule type" value="Genomic_DNA"/>
</dbReference>
<evidence type="ECO:0008006" key="3">
    <source>
        <dbReference type="Google" id="ProtNLM"/>
    </source>
</evidence>
<organism evidence="1 2">
    <name type="scientific">Naegleria lovaniensis</name>
    <name type="common">Amoeba</name>
    <dbReference type="NCBI Taxonomy" id="51637"/>
    <lineage>
        <taxon>Eukaryota</taxon>
        <taxon>Discoba</taxon>
        <taxon>Heterolobosea</taxon>
        <taxon>Tetramitia</taxon>
        <taxon>Eutetramitia</taxon>
        <taxon>Vahlkampfiidae</taxon>
        <taxon>Naegleria</taxon>
    </lineage>
</organism>
<evidence type="ECO:0000313" key="2">
    <source>
        <dbReference type="Proteomes" id="UP000816034"/>
    </source>
</evidence>